<keyword evidence="11 14" id="KW-1133">Transmembrane helix</keyword>
<dbReference type="InterPro" id="IPR005467">
    <property type="entry name" value="His_kinase_dom"/>
</dbReference>
<keyword evidence="13 14" id="KW-0472">Membrane</keyword>
<dbReference type="PROSITE" id="PS50109">
    <property type="entry name" value="HIS_KIN"/>
    <property type="match status" value="1"/>
</dbReference>
<dbReference type="InterPro" id="IPR050398">
    <property type="entry name" value="HssS/ArlS-like"/>
</dbReference>
<dbReference type="Pfam" id="PF00512">
    <property type="entry name" value="HisKA"/>
    <property type="match status" value="1"/>
</dbReference>
<dbReference type="KEGG" id="pib:BBD41_27700"/>
<dbReference type="SUPFAM" id="SSF158472">
    <property type="entry name" value="HAMP domain-like"/>
    <property type="match status" value="1"/>
</dbReference>
<dbReference type="Pfam" id="PF02518">
    <property type="entry name" value="HATPase_c"/>
    <property type="match status" value="1"/>
</dbReference>
<evidence type="ECO:0000259" key="16">
    <source>
        <dbReference type="PROSITE" id="PS50885"/>
    </source>
</evidence>
<gene>
    <name evidence="17" type="ORF">BBD41_27700</name>
</gene>
<dbReference type="PANTHER" id="PTHR45528:SF1">
    <property type="entry name" value="SENSOR HISTIDINE KINASE CPXA"/>
    <property type="match status" value="1"/>
</dbReference>
<proteinExistence type="predicted"/>
<dbReference type="Gene3D" id="1.10.287.130">
    <property type="match status" value="1"/>
</dbReference>
<dbReference type="CDD" id="cd00082">
    <property type="entry name" value="HisKA"/>
    <property type="match status" value="1"/>
</dbReference>
<dbReference type="AlphaFoldDB" id="A0A1B2E7Y4"/>
<evidence type="ECO:0000256" key="2">
    <source>
        <dbReference type="ARBA" id="ARBA00004651"/>
    </source>
</evidence>
<protein>
    <recommendedName>
        <fullName evidence="3">histidine kinase</fullName>
        <ecNumber evidence="3">2.7.13.3</ecNumber>
    </recommendedName>
</protein>
<evidence type="ECO:0000256" key="5">
    <source>
        <dbReference type="ARBA" id="ARBA00022553"/>
    </source>
</evidence>
<evidence type="ECO:0000256" key="3">
    <source>
        <dbReference type="ARBA" id="ARBA00012438"/>
    </source>
</evidence>
<evidence type="ECO:0000256" key="4">
    <source>
        <dbReference type="ARBA" id="ARBA00022475"/>
    </source>
</evidence>
<dbReference type="InterPro" id="IPR036890">
    <property type="entry name" value="HATPase_C_sf"/>
</dbReference>
<evidence type="ECO:0000256" key="6">
    <source>
        <dbReference type="ARBA" id="ARBA00022679"/>
    </source>
</evidence>
<dbReference type="InterPro" id="IPR036097">
    <property type="entry name" value="HisK_dim/P_sf"/>
</dbReference>
<dbReference type="PROSITE" id="PS50885">
    <property type="entry name" value="HAMP"/>
    <property type="match status" value="1"/>
</dbReference>
<reference evidence="17" key="1">
    <citation type="submission" date="2016-08" db="EMBL/GenBank/DDBJ databases">
        <title>Complete Genome Seqeunce of Paenibacillus sp. nov. IHBB 9852 from high altitute lake of Indian trans-Himalayas.</title>
        <authorList>
            <person name="Kiran S."/>
            <person name="Swarnkar M.K."/>
            <person name="Rana A."/>
            <person name="Tewari R."/>
            <person name="Gulati A."/>
        </authorList>
    </citation>
    <scope>NUCLEOTIDE SEQUENCE [LARGE SCALE GENOMIC DNA]</scope>
    <source>
        <strain evidence="17">IHBB 9852</strain>
    </source>
</reference>
<dbReference type="EC" id="2.7.13.3" evidence="3"/>
<dbReference type="InterPro" id="IPR003594">
    <property type="entry name" value="HATPase_dom"/>
</dbReference>
<sequence>MKLRGSLMTKYLILIMAAMMLWPVIPAMFYFPGYLLSDHPIYRPEEISRKWHEEAVKLNGVDGVTIHDRLAELNGEFPDAEIFWVDPSGRTHAVQDLSENIPEQWDYEDVLSFQLKSHEPGSFTLASLIGDDPKQGFMVMRLPESHILSAEMSLAGNLPLILLFFMICLCFVGLSWFFFVKLRQRLIKLQSAMSVSGKNDIPNEVTISKNDEIGELEGAFNRMVRELRESQQREREEEDLRKQFISNVSHDLRTPLTVIRQHIHTVRNNPESTQGQTSLTIMETKLNEVDKLMDNLLSYSLLSAGKYPMHLQPVDIAEEVRNRVAEWYPIFEARDFEVQVELPEEPVIWNADPMWLRRILDNVFQNVVRHAGAGRYIAIQITEDQKQTLMIRDKGPGIGNESPEKGAGIGLSIVSLMAKEMGMQWEMKSGLTGCTFCIWKDSQQLAD</sequence>
<accession>A0A1B2E7Y4</accession>
<dbReference type="InterPro" id="IPR003661">
    <property type="entry name" value="HisK_dim/P_dom"/>
</dbReference>
<dbReference type="Gene3D" id="3.30.565.10">
    <property type="entry name" value="Histidine kinase-like ATPase, C-terminal domain"/>
    <property type="match status" value="1"/>
</dbReference>
<evidence type="ECO:0000256" key="12">
    <source>
        <dbReference type="ARBA" id="ARBA00023012"/>
    </source>
</evidence>
<evidence type="ECO:0000256" key="14">
    <source>
        <dbReference type="SAM" id="Phobius"/>
    </source>
</evidence>
<keyword evidence="4" id="KW-1003">Cell membrane</keyword>
<feature type="domain" description="HAMP" evidence="16">
    <location>
        <begin position="180"/>
        <end position="232"/>
    </location>
</feature>
<dbReference type="SUPFAM" id="SSF47384">
    <property type="entry name" value="Homodimeric domain of signal transducing histidine kinase"/>
    <property type="match status" value="1"/>
</dbReference>
<dbReference type="SMART" id="SM00388">
    <property type="entry name" value="HisKA"/>
    <property type="match status" value="1"/>
</dbReference>
<dbReference type="SMART" id="SM00387">
    <property type="entry name" value="HATPase_c"/>
    <property type="match status" value="1"/>
</dbReference>
<evidence type="ECO:0000256" key="13">
    <source>
        <dbReference type="ARBA" id="ARBA00023136"/>
    </source>
</evidence>
<dbReference type="CDD" id="cd06225">
    <property type="entry name" value="HAMP"/>
    <property type="match status" value="1"/>
</dbReference>
<comment type="catalytic activity">
    <reaction evidence="1">
        <text>ATP + protein L-histidine = ADP + protein N-phospho-L-histidine.</text>
        <dbReference type="EC" id="2.7.13.3"/>
    </reaction>
</comment>
<dbReference type="InterPro" id="IPR003660">
    <property type="entry name" value="HAMP_dom"/>
</dbReference>
<keyword evidence="12" id="KW-0902">Two-component regulatory system</keyword>
<dbReference type="SMART" id="SM00304">
    <property type="entry name" value="HAMP"/>
    <property type="match status" value="1"/>
</dbReference>
<keyword evidence="6" id="KW-0808">Transferase</keyword>
<evidence type="ECO:0000313" key="17">
    <source>
        <dbReference type="EMBL" id="ANY76059.1"/>
    </source>
</evidence>
<keyword evidence="8" id="KW-0547">Nucleotide-binding</keyword>
<dbReference type="SUPFAM" id="SSF55874">
    <property type="entry name" value="ATPase domain of HSP90 chaperone/DNA topoisomerase II/histidine kinase"/>
    <property type="match status" value="1"/>
</dbReference>
<keyword evidence="5" id="KW-0597">Phosphoprotein</keyword>
<dbReference type="GO" id="GO:0005524">
    <property type="term" value="F:ATP binding"/>
    <property type="evidence" value="ECO:0007669"/>
    <property type="project" value="UniProtKB-KW"/>
</dbReference>
<dbReference type="PANTHER" id="PTHR45528">
    <property type="entry name" value="SENSOR HISTIDINE KINASE CPXA"/>
    <property type="match status" value="1"/>
</dbReference>
<keyword evidence="10" id="KW-0067">ATP-binding</keyword>
<organism evidence="17">
    <name type="scientific">Paenibacillus ihbetae</name>
    <dbReference type="NCBI Taxonomy" id="1870820"/>
    <lineage>
        <taxon>Bacteria</taxon>
        <taxon>Bacillati</taxon>
        <taxon>Bacillota</taxon>
        <taxon>Bacilli</taxon>
        <taxon>Bacillales</taxon>
        <taxon>Paenibacillaceae</taxon>
        <taxon>Paenibacillus</taxon>
    </lineage>
</organism>
<evidence type="ECO:0000256" key="7">
    <source>
        <dbReference type="ARBA" id="ARBA00022692"/>
    </source>
</evidence>
<dbReference type="Pfam" id="PF00672">
    <property type="entry name" value="HAMP"/>
    <property type="match status" value="1"/>
</dbReference>
<evidence type="ECO:0000259" key="15">
    <source>
        <dbReference type="PROSITE" id="PS50109"/>
    </source>
</evidence>
<evidence type="ECO:0000256" key="8">
    <source>
        <dbReference type="ARBA" id="ARBA00022741"/>
    </source>
</evidence>
<dbReference type="RefSeq" id="WP_237086941.1">
    <property type="nucleotide sequence ID" value="NZ_CP016809.1"/>
</dbReference>
<feature type="transmembrane region" description="Helical" evidence="14">
    <location>
        <begin position="158"/>
        <end position="180"/>
    </location>
</feature>
<dbReference type="Gene3D" id="6.10.340.10">
    <property type="match status" value="1"/>
</dbReference>
<feature type="domain" description="Histidine kinase" evidence="15">
    <location>
        <begin position="247"/>
        <end position="430"/>
    </location>
</feature>
<dbReference type="GO" id="GO:0000155">
    <property type="term" value="F:phosphorelay sensor kinase activity"/>
    <property type="evidence" value="ECO:0007669"/>
    <property type="project" value="InterPro"/>
</dbReference>
<feature type="transmembrane region" description="Helical" evidence="14">
    <location>
        <begin position="12"/>
        <end position="31"/>
    </location>
</feature>
<dbReference type="GO" id="GO:0005886">
    <property type="term" value="C:plasma membrane"/>
    <property type="evidence" value="ECO:0007669"/>
    <property type="project" value="UniProtKB-SubCell"/>
</dbReference>
<evidence type="ECO:0000256" key="10">
    <source>
        <dbReference type="ARBA" id="ARBA00022840"/>
    </source>
</evidence>
<dbReference type="EMBL" id="CP016809">
    <property type="protein sequence ID" value="ANY76059.1"/>
    <property type="molecule type" value="Genomic_DNA"/>
</dbReference>
<keyword evidence="9 17" id="KW-0418">Kinase</keyword>
<keyword evidence="7 14" id="KW-0812">Transmembrane</keyword>
<evidence type="ECO:0000256" key="11">
    <source>
        <dbReference type="ARBA" id="ARBA00022989"/>
    </source>
</evidence>
<name>A0A1B2E7Y4_9BACL</name>
<evidence type="ECO:0000256" key="1">
    <source>
        <dbReference type="ARBA" id="ARBA00000085"/>
    </source>
</evidence>
<comment type="subcellular location">
    <subcellularLocation>
        <location evidence="2">Cell membrane</location>
        <topology evidence="2">Multi-pass membrane protein</topology>
    </subcellularLocation>
</comment>
<evidence type="ECO:0000256" key="9">
    <source>
        <dbReference type="ARBA" id="ARBA00022777"/>
    </source>
</evidence>